<gene>
    <name evidence="12" type="ORF">BD410DRAFT_787062</name>
</gene>
<dbReference type="InterPro" id="IPR036389">
    <property type="entry name" value="RNase_III_sf"/>
</dbReference>
<keyword evidence="6" id="KW-0687">Ribonucleoprotein</keyword>
<evidence type="ECO:0000259" key="11">
    <source>
        <dbReference type="PROSITE" id="PS50142"/>
    </source>
</evidence>
<dbReference type="CDD" id="cd19873">
    <property type="entry name" value="DSRM_MRPL3_like"/>
    <property type="match status" value="1"/>
</dbReference>
<evidence type="ECO:0000256" key="1">
    <source>
        <dbReference type="ARBA" id="ARBA00004173"/>
    </source>
</evidence>
<evidence type="ECO:0000256" key="7">
    <source>
        <dbReference type="ARBA" id="ARBA00024034"/>
    </source>
</evidence>
<dbReference type="Pfam" id="PF22892">
    <property type="entry name" value="DSRM_MRPL44"/>
    <property type="match status" value="1"/>
</dbReference>
<dbReference type="VEuPathDB" id="FungiDB:BD410DRAFT_787062"/>
<dbReference type="SMART" id="SM00358">
    <property type="entry name" value="DSRM"/>
    <property type="match status" value="1"/>
</dbReference>
<protein>
    <recommendedName>
        <fullName evidence="8">Large ribosomal subunit protein mL44</fullName>
    </recommendedName>
</protein>
<dbReference type="Pfam" id="PF22935">
    <property type="entry name" value="RM44_endonuclase"/>
    <property type="match status" value="1"/>
</dbReference>
<dbReference type="InterPro" id="IPR014720">
    <property type="entry name" value="dsRBD_dom"/>
</dbReference>
<dbReference type="AlphaFoldDB" id="A0A4Y7Q8Z9"/>
<dbReference type="SUPFAM" id="SSF69065">
    <property type="entry name" value="RNase III domain-like"/>
    <property type="match status" value="1"/>
</dbReference>
<dbReference type="SUPFAM" id="SSF54768">
    <property type="entry name" value="dsRNA-binding domain-like"/>
    <property type="match status" value="1"/>
</dbReference>
<dbReference type="PANTHER" id="PTHR11207">
    <property type="entry name" value="RIBONUCLEASE III"/>
    <property type="match status" value="1"/>
</dbReference>
<evidence type="ECO:0000313" key="12">
    <source>
        <dbReference type="EMBL" id="TDL23781.1"/>
    </source>
</evidence>
<dbReference type="GO" id="GO:0003735">
    <property type="term" value="F:structural constituent of ribosome"/>
    <property type="evidence" value="ECO:0007669"/>
    <property type="project" value="TreeGrafter"/>
</dbReference>
<evidence type="ECO:0000256" key="2">
    <source>
        <dbReference type="ARBA" id="ARBA00022884"/>
    </source>
</evidence>
<evidence type="ECO:0000256" key="8">
    <source>
        <dbReference type="ARBA" id="ARBA00035187"/>
    </source>
</evidence>
<keyword evidence="13" id="KW-1185">Reference proteome</keyword>
<evidence type="ECO:0000256" key="6">
    <source>
        <dbReference type="ARBA" id="ARBA00023274"/>
    </source>
</evidence>
<evidence type="ECO:0000256" key="4">
    <source>
        <dbReference type="ARBA" id="ARBA00022980"/>
    </source>
</evidence>
<evidence type="ECO:0000256" key="5">
    <source>
        <dbReference type="ARBA" id="ARBA00023128"/>
    </source>
</evidence>
<keyword evidence="5" id="KW-0496">Mitochondrion</keyword>
<dbReference type="STRING" id="50990.A0A4Y7Q8Z9"/>
<dbReference type="CDD" id="cd00593">
    <property type="entry name" value="RIBOc"/>
    <property type="match status" value="1"/>
</dbReference>
<dbReference type="GO" id="GO:0005739">
    <property type="term" value="C:mitochondrion"/>
    <property type="evidence" value="ECO:0007669"/>
    <property type="project" value="TreeGrafter"/>
</dbReference>
<sequence>MVQAVKSIALKAAQIASIPASSLRQFPPKEVVYNAGAGAPVFNAEAWSNLQQPPVSALTAFAHRIGLANVIQKPQEILQACTHRTYPQFYATHHPNDPPLQSNSNLASLGNSLLGLFATEYVHASYPHLPTRAMKAAISAYVGPLSCSNIAKEMGATPLLRWHRTEVIPTMPVPVTLEGALSTIPRALTALVYQNRSLPHARKFVHAFFLSREVDLRPLLKFSDPKTALARTVSKFERERPISRILKETGRRTNSPIFVVGVYSGVDKLGEGFGSSLKMAEFRAAEDALHRLYLTRTPPHLLTLPSHIFPEGRGSVFKLTKQGEEYVAGEIGVTEVVYASKDR</sequence>
<accession>A0A4Y7Q8Z9</accession>
<comment type="subcellular location">
    <subcellularLocation>
        <location evidence="1">Mitochondrion</location>
    </subcellularLocation>
</comment>
<dbReference type="GO" id="GO:0003725">
    <property type="term" value="F:double-stranded RNA binding"/>
    <property type="evidence" value="ECO:0007669"/>
    <property type="project" value="InterPro"/>
</dbReference>
<name>A0A4Y7Q8Z9_9AGAM</name>
<dbReference type="GO" id="GO:0006396">
    <property type="term" value="P:RNA processing"/>
    <property type="evidence" value="ECO:0007669"/>
    <property type="project" value="InterPro"/>
</dbReference>
<keyword evidence="3" id="KW-0809">Transit peptide</keyword>
<dbReference type="InterPro" id="IPR044443">
    <property type="entry name" value="Ribosomal_mL44_DSRM_fung"/>
</dbReference>
<dbReference type="Gene3D" id="1.10.1520.10">
    <property type="entry name" value="Ribonuclease III domain"/>
    <property type="match status" value="2"/>
</dbReference>
<dbReference type="PANTHER" id="PTHR11207:SF32">
    <property type="entry name" value="LARGE RIBOSOMAL SUBUNIT PROTEIN ML44"/>
    <property type="match status" value="1"/>
</dbReference>
<dbReference type="Proteomes" id="UP000294933">
    <property type="component" value="Unassembled WGS sequence"/>
</dbReference>
<dbReference type="GO" id="GO:0004525">
    <property type="term" value="F:ribonuclease III activity"/>
    <property type="evidence" value="ECO:0007669"/>
    <property type="project" value="InterPro"/>
</dbReference>
<proteinExistence type="inferred from homology"/>
<dbReference type="PROSITE" id="PS50137">
    <property type="entry name" value="DS_RBD"/>
    <property type="match status" value="1"/>
</dbReference>
<keyword evidence="2 9" id="KW-0694">RNA-binding</keyword>
<evidence type="ECO:0000256" key="3">
    <source>
        <dbReference type="ARBA" id="ARBA00022946"/>
    </source>
</evidence>
<organism evidence="12 13">
    <name type="scientific">Rickenella mellea</name>
    <dbReference type="NCBI Taxonomy" id="50990"/>
    <lineage>
        <taxon>Eukaryota</taxon>
        <taxon>Fungi</taxon>
        <taxon>Dikarya</taxon>
        <taxon>Basidiomycota</taxon>
        <taxon>Agaricomycotina</taxon>
        <taxon>Agaricomycetes</taxon>
        <taxon>Hymenochaetales</taxon>
        <taxon>Rickenellaceae</taxon>
        <taxon>Rickenella</taxon>
    </lineage>
</organism>
<dbReference type="InterPro" id="IPR044444">
    <property type="entry name" value="Ribosomal_mL44_DSRM_metazoa"/>
</dbReference>
<dbReference type="PROSITE" id="PS50142">
    <property type="entry name" value="RNASE_3_2"/>
    <property type="match status" value="1"/>
</dbReference>
<dbReference type="Gene3D" id="3.30.160.20">
    <property type="match status" value="1"/>
</dbReference>
<dbReference type="InterPro" id="IPR055189">
    <property type="entry name" value="RM44_endonuclase"/>
</dbReference>
<comment type="similarity">
    <text evidence="7">Belongs to the ribonuclease III family. Mitochondrion-specific ribosomal protein mL44 subfamily.</text>
</comment>
<feature type="domain" description="RNase III" evidence="11">
    <location>
        <begin position="58"/>
        <end position="197"/>
    </location>
</feature>
<evidence type="ECO:0000313" key="13">
    <source>
        <dbReference type="Proteomes" id="UP000294933"/>
    </source>
</evidence>
<dbReference type="SMART" id="SM00535">
    <property type="entry name" value="RIBOc"/>
    <property type="match status" value="1"/>
</dbReference>
<dbReference type="InterPro" id="IPR000999">
    <property type="entry name" value="RNase_III_dom"/>
</dbReference>
<feature type="domain" description="DRBM" evidence="10">
    <location>
        <begin position="224"/>
        <end position="294"/>
    </location>
</feature>
<evidence type="ECO:0000259" key="10">
    <source>
        <dbReference type="PROSITE" id="PS50137"/>
    </source>
</evidence>
<reference evidence="12 13" key="1">
    <citation type="submission" date="2018-06" db="EMBL/GenBank/DDBJ databases">
        <title>A transcriptomic atlas of mushroom development highlights an independent origin of complex multicellularity.</title>
        <authorList>
            <consortium name="DOE Joint Genome Institute"/>
            <person name="Krizsan K."/>
            <person name="Almasi E."/>
            <person name="Merenyi Z."/>
            <person name="Sahu N."/>
            <person name="Viragh M."/>
            <person name="Koszo T."/>
            <person name="Mondo S."/>
            <person name="Kiss B."/>
            <person name="Balint B."/>
            <person name="Kues U."/>
            <person name="Barry K."/>
            <person name="Hegedus J.C."/>
            <person name="Henrissat B."/>
            <person name="Johnson J."/>
            <person name="Lipzen A."/>
            <person name="Ohm R."/>
            <person name="Nagy I."/>
            <person name="Pangilinan J."/>
            <person name="Yan J."/>
            <person name="Xiong Y."/>
            <person name="Grigoriev I.V."/>
            <person name="Hibbett D.S."/>
            <person name="Nagy L.G."/>
        </authorList>
    </citation>
    <scope>NUCLEOTIDE SEQUENCE [LARGE SCALE GENOMIC DNA]</scope>
    <source>
        <strain evidence="12 13">SZMC22713</strain>
    </source>
</reference>
<keyword evidence="4" id="KW-0689">Ribosomal protein</keyword>
<dbReference type="EMBL" id="ML170169">
    <property type="protein sequence ID" value="TDL23781.1"/>
    <property type="molecule type" value="Genomic_DNA"/>
</dbReference>
<dbReference type="OrthoDB" id="67027at2759"/>
<evidence type="ECO:0000256" key="9">
    <source>
        <dbReference type="PROSITE-ProRule" id="PRU00266"/>
    </source>
</evidence>